<dbReference type="GO" id="GO:0043103">
    <property type="term" value="P:hypoxanthine salvage"/>
    <property type="evidence" value="ECO:0007669"/>
    <property type="project" value="UniProtKB-UniRule"/>
</dbReference>
<dbReference type="Proteomes" id="UP000198525">
    <property type="component" value="Unassembled WGS sequence"/>
</dbReference>
<proteinExistence type="inferred from homology"/>
<dbReference type="GO" id="GO:0000034">
    <property type="term" value="F:adenine deaminase activity"/>
    <property type="evidence" value="ECO:0007669"/>
    <property type="project" value="UniProtKB-UniRule"/>
</dbReference>
<dbReference type="PANTHER" id="PTHR43114">
    <property type="entry name" value="ADENINE DEAMINASE"/>
    <property type="match status" value="1"/>
</dbReference>
<evidence type="ECO:0000313" key="8">
    <source>
        <dbReference type="Proteomes" id="UP000198525"/>
    </source>
</evidence>
<name>A0A1G8WZC9_9GAMM</name>
<dbReference type="NCBIfam" id="TIGR01430">
    <property type="entry name" value="aden_deam"/>
    <property type="match status" value="1"/>
</dbReference>
<evidence type="ECO:0000313" key="7">
    <source>
        <dbReference type="EMBL" id="SDJ83554.1"/>
    </source>
</evidence>
<dbReference type="InterPro" id="IPR028892">
    <property type="entry name" value="ADE"/>
</dbReference>
<feature type="binding site" evidence="5">
    <location>
        <position position="16"/>
    </location>
    <ligand>
        <name>Zn(2+)</name>
        <dbReference type="ChEBI" id="CHEBI:29105"/>
        <note>catalytic</note>
    </ligand>
</feature>
<dbReference type="EC" id="3.5.4.2" evidence="5"/>
<dbReference type="STRING" id="376427.SAMN04487954_108148"/>
<protein>
    <recommendedName>
        <fullName evidence="5">Adenine deaminase</fullName>
        <shortName evidence="5">ADE</shortName>
        <ecNumber evidence="5">3.5.4.2</ecNumber>
    </recommendedName>
    <alternativeName>
        <fullName evidence="5">Adenine aminohydrolase</fullName>
        <shortName evidence="5">AAH</shortName>
    </alternativeName>
</protein>
<feature type="binding site" evidence="5">
    <location>
        <position position="275"/>
    </location>
    <ligand>
        <name>Zn(2+)</name>
        <dbReference type="ChEBI" id="CHEBI:29105"/>
        <note>catalytic</note>
    </ligand>
</feature>
<comment type="function">
    <text evidence="5">Catalyzes the hydrolytic deamination of adenine to hypoxanthine. Plays an important role in the purine salvage pathway and in nitrogen catabolism.</text>
</comment>
<feature type="active site" description="Proton donor" evidence="5">
    <location>
        <position position="197"/>
    </location>
</feature>
<comment type="catalytic activity">
    <reaction evidence="5">
        <text>adenine + H2O + H(+) = hypoxanthine + NH4(+)</text>
        <dbReference type="Rhea" id="RHEA:23688"/>
        <dbReference type="ChEBI" id="CHEBI:15377"/>
        <dbReference type="ChEBI" id="CHEBI:15378"/>
        <dbReference type="ChEBI" id="CHEBI:16708"/>
        <dbReference type="ChEBI" id="CHEBI:17368"/>
        <dbReference type="ChEBI" id="CHEBI:28938"/>
        <dbReference type="EC" id="3.5.4.2"/>
    </reaction>
</comment>
<dbReference type="OrthoDB" id="105475at2"/>
<feature type="binding site" evidence="5">
    <location>
        <position position="14"/>
    </location>
    <ligand>
        <name>Zn(2+)</name>
        <dbReference type="ChEBI" id="CHEBI:29105"/>
        <note>catalytic</note>
    </ligand>
</feature>
<evidence type="ECO:0000256" key="3">
    <source>
        <dbReference type="ARBA" id="ARBA00022833"/>
    </source>
</evidence>
<accession>A0A1G8WZC9</accession>
<dbReference type="GO" id="GO:0009117">
    <property type="term" value="P:nucleotide metabolic process"/>
    <property type="evidence" value="ECO:0007669"/>
    <property type="project" value="UniProtKB-KW"/>
</dbReference>
<comment type="cofactor">
    <cofactor evidence="5">
        <name>Zn(2+)</name>
        <dbReference type="ChEBI" id="CHEBI:29105"/>
    </cofactor>
    <text evidence="5">Binds 1 zinc ion per subunit.</text>
</comment>
<dbReference type="RefSeq" id="WP_089686202.1">
    <property type="nucleotide sequence ID" value="NZ_FNES01000008.1"/>
</dbReference>
<dbReference type="InterPro" id="IPR001365">
    <property type="entry name" value="A_deaminase_dom"/>
</dbReference>
<dbReference type="NCBIfam" id="NF006850">
    <property type="entry name" value="PRK09358.1-6"/>
    <property type="match status" value="1"/>
</dbReference>
<feature type="domain" description="Adenosine deaminase" evidence="6">
    <location>
        <begin position="9"/>
        <end position="328"/>
    </location>
</feature>
<dbReference type="HAMAP" id="MF_01962">
    <property type="entry name" value="Adenine_deaminase"/>
    <property type="match status" value="1"/>
</dbReference>
<dbReference type="FunFam" id="3.20.20.140:FF:000039">
    <property type="entry name" value="Adenine deaminase"/>
    <property type="match status" value="1"/>
</dbReference>
<keyword evidence="4 5" id="KW-0546">Nucleotide metabolism</keyword>
<dbReference type="GO" id="GO:0006146">
    <property type="term" value="P:adenine catabolic process"/>
    <property type="evidence" value="ECO:0007669"/>
    <property type="project" value="UniProtKB-UniRule"/>
</dbReference>
<evidence type="ECO:0000256" key="2">
    <source>
        <dbReference type="ARBA" id="ARBA00022801"/>
    </source>
</evidence>
<evidence type="ECO:0000256" key="4">
    <source>
        <dbReference type="ARBA" id="ARBA00023080"/>
    </source>
</evidence>
<sequence length="331" mass="37837">MDDFLKRLPKAELHLHIEGTLEPELMFSLARRNAVTLPYADVDEVRAAYDFADLPSFLELYYQGMSVLRTAEDFHDLAMDYFRRAHREGVVHVEMHFDPQAHLARGVELETVMEGLGTARREAERQLGLSTAMIMAFLRDRPAQEAMQLLERAAPFWETLDAVGLDSAERGHPPSKFREVFERARMLGIPRVAHAGEEGPPEYIREALDLLDVCRIDHGVRCLEDPELVERLRDDRVVLTVCPLSNVRLKVVERIEDHPLPRLLDAGLRLTLNSDDPAYFGGGMLDNFRACQRAFDWSRETFVQLAESAIDAAFIGETRRLELLRQLAECR</sequence>
<dbReference type="InterPro" id="IPR032466">
    <property type="entry name" value="Metal_Hydrolase"/>
</dbReference>
<dbReference type="CDD" id="cd01320">
    <property type="entry name" value="ADA"/>
    <property type="match status" value="1"/>
</dbReference>
<keyword evidence="2 5" id="KW-0378">Hydrolase</keyword>
<keyword evidence="8" id="KW-1185">Reference proteome</keyword>
<comment type="similarity">
    <text evidence="5">Belongs to the metallo-dependent hydrolases superfamily. Adenosine and AMP deaminases family. Adenine deaminase type 2 subfamily.</text>
</comment>
<keyword evidence="3 5" id="KW-0862">Zinc</keyword>
<dbReference type="GO" id="GO:0005829">
    <property type="term" value="C:cytosol"/>
    <property type="evidence" value="ECO:0007669"/>
    <property type="project" value="TreeGrafter"/>
</dbReference>
<evidence type="ECO:0000256" key="1">
    <source>
        <dbReference type="ARBA" id="ARBA00022723"/>
    </source>
</evidence>
<dbReference type="Gene3D" id="3.20.20.140">
    <property type="entry name" value="Metal-dependent hydrolases"/>
    <property type="match status" value="1"/>
</dbReference>
<evidence type="ECO:0000256" key="5">
    <source>
        <dbReference type="HAMAP-Rule" id="MF_01962"/>
    </source>
</evidence>
<gene>
    <name evidence="7" type="ORF">SAMN04487954_108148</name>
</gene>
<feature type="binding site" evidence="5">
    <location>
        <position position="276"/>
    </location>
    <ligand>
        <name>substrate</name>
    </ligand>
</feature>
<keyword evidence="1 5" id="KW-0479">Metal-binding</keyword>
<dbReference type="GO" id="GO:0008270">
    <property type="term" value="F:zinc ion binding"/>
    <property type="evidence" value="ECO:0007669"/>
    <property type="project" value="UniProtKB-UniRule"/>
</dbReference>
<organism evidence="7 8">
    <name type="scientific">Billgrantia gudaonensis</name>
    <dbReference type="NCBI Taxonomy" id="376427"/>
    <lineage>
        <taxon>Bacteria</taxon>
        <taxon>Pseudomonadati</taxon>
        <taxon>Pseudomonadota</taxon>
        <taxon>Gammaproteobacteria</taxon>
        <taxon>Oceanospirillales</taxon>
        <taxon>Halomonadaceae</taxon>
        <taxon>Billgrantia</taxon>
    </lineage>
</organism>
<dbReference type="PANTHER" id="PTHR43114:SF6">
    <property type="entry name" value="ADENINE DEAMINASE"/>
    <property type="match status" value="1"/>
</dbReference>
<dbReference type="EMBL" id="FNES01000008">
    <property type="protein sequence ID" value="SDJ83554.1"/>
    <property type="molecule type" value="Genomic_DNA"/>
</dbReference>
<dbReference type="SUPFAM" id="SSF51556">
    <property type="entry name" value="Metallo-dependent hydrolases"/>
    <property type="match status" value="1"/>
</dbReference>
<feature type="site" description="Important for catalytic activity" evidence="5">
    <location>
        <position position="218"/>
    </location>
</feature>
<feature type="binding site" evidence="5">
    <location>
        <position position="194"/>
    </location>
    <ligand>
        <name>Zn(2+)</name>
        <dbReference type="ChEBI" id="CHEBI:29105"/>
        <note>catalytic</note>
    </ligand>
</feature>
<dbReference type="Pfam" id="PF00962">
    <property type="entry name" value="A_deaminase"/>
    <property type="match status" value="1"/>
</dbReference>
<reference evidence="7 8" key="1">
    <citation type="submission" date="2016-10" db="EMBL/GenBank/DDBJ databases">
        <authorList>
            <person name="de Groot N.N."/>
        </authorList>
    </citation>
    <scope>NUCLEOTIDE SEQUENCE [LARGE SCALE GENOMIC DNA]</scope>
    <source>
        <strain evidence="7 8">CGMCC 1.6133</strain>
    </source>
</reference>
<evidence type="ECO:0000259" key="6">
    <source>
        <dbReference type="Pfam" id="PF00962"/>
    </source>
</evidence>
<dbReference type="InterPro" id="IPR006330">
    <property type="entry name" value="Ado/ade_deaminase"/>
</dbReference>
<dbReference type="AlphaFoldDB" id="A0A1G8WZC9"/>